<evidence type="ECO:0000259" key="1">
    <source>
        <dbReference type="Pfam" id="PF13456"/>
    </source>
</evidence>
<comment type="caution">
    <text evidence="2">The sequence shown here is derived from an EMBL/GenBank/DDBJ whole genome shotgun (WGS) entry which is preliminary data.</text>
</comment>
<organism evidence="2 3">
    <name type="scientific">Gossypium arboreum</name>
    <name type="common">Tree cotton</name>
    <name type="synonym">Gossypium nanking</name>
    <dbReference type="NCBI Taxonomy" id="29729"/>
    <lineage>
        <taxon>Eukaryota</taxon>
        <taxon>Viridiplantae</taxon>
        <taxon>Streptophyta</taxon>
        <taxon>Embryophyta</taxon>
        <taxon>Tracheophyta</taxon>
        <taxon>Spermatophyta</taxon>
        <taxon>Magnoliopsida</taxon>
        <taxon>eudicotyledons</taxon>
        <taxon>Gunneridae</taxon>
        <taxon>Pentapetalae</taxon>
        <taxon>rosids</taxon>
        <taxon>malvids</taxon>
        <taxon>Malvales</taxon>
        <taxon>Malvaceae</taxon>
        <taxon>Malvoideae</taxon>
        <taxon>Gossypium</taxon>
    </lineage>
</organism>
<gene>
    <name evidence="2" type="ORF">PVK06_021132</name>
</gene>
<dbReference type="EMBL" id="JARKNE010000006">
    <property type="protein sequence ID" value="KAK5826216.1"/>
    <property type="molecule type" value="Genomic_DNA"/>
</dbReference>
<dbReference type="Pfam" id="PF13456">
    <property type="entry name" value="RVT_3"/>
    <property type="match status" value="1"/>
</dbReference>
<keyword evidence="3" id="KW-1185">Reference proteome</keyword>
<accession>A0ABR0PP68</accession>
<name>A0ABR0PP68_GOSAR</name>
<feature type="domain" description="RNase H type-1" evidence="1">
    <location>
        <begin position="114"/>
        <end position="169"/>
    </location>
</feature>
<sequence>MPKLSRKFWSSFVLIPDIKLTHKRLMSTFHVVSMKIWVSQSAVFWVFRKFRDLGHYLGFLYFMRESLKAPFILWLTRCIVSIAPPHSDGEDIIHVLRACFVAREVWGQDLLPLGCDNIELAHVLQRDSPISTITALARRIQKLLQHKEFWVVKHILREANRVADRIAKMVCADVVGVNVMKTTPMRLLEEIVRDKSNGVFVIVRLT</sequence>
<dbReference type="Proteomes" id="UP001358586">
    <property type="component" value="Chromosome 6"/>
</dbReference>
<dbReference type="InterPro" id="IPR002156">
    <property type="entry name" value="RNaseH_domain"/>
</dbReference>
<proteinExistence type="predicted"/>
<reference evidence="2 3" key="1">
    <citation type="submission" date="2023-03" db="EMBL/GenBank/DDBJ databases">
        <title>WGS of Gossypium arboreum.</title>
        <authorList>
            <person name="Yu D."/>
        </authorList>
    </citation>
    <scope>NUCLEOTIDE SEQUENCE [LARGE SCALE GENOMIC DNA]</scope>
    <source>
        <tissue evidence="2">Leaf</tissue>
    </source>
</reference>
<evidence type="ECO:0000313" key="3">
    <source>
        <dbReference type="Proteomes" id="UP001358586"/>
    </source>
</evidence>
<evidence type="ECO:0000313" key="2">
    <source>
        <dbReference type="EMBL" id="KAK5826216.1"/>
    </source>
</evidence>
<protein>
    <recommendedName>
        <fullName evidence="1">RNase H type-1 domain-containing protein</fullName>
    </recommendedName>
</protein>